<gene>
    <name evidence="2" type="ORF">AW736_26270</name>
</gene>
<dbReference type="EMBL" id="LRRQ01000003">
    <property type="protein sequence ID" value="OAM91888.1"/>
    <property type="molecule type" value="Genomic_DNA"/>
</dbReference>
<proteinExistence type="predicted"/>
<sequence>MSTTTLADAEQSFNVARAALSERDAQLEAGEKALAQAKFEMLQFESILAKFKKEISNCEVDIKTARYRQVGLNAEKQQAADELAKAITNPNAFSTIEKAFDRVRRLERESCLIVAELAAAVSMSVQFKKWMDMAEAARAAAEKRAGTLSDECEAARRRRDAMRDHVAETRLKLAEIRQAIQLKKP</sequence>
<evidence type="ECO:0000256" key="1">
    <source>
        <dbReference type="SAM" id="Coils"/>
    </source>
</evidence>
<name>A0A178IQ59_9BACT</name>
<reference evidence="2 3" key="1">
    <citation type="submission" date="2016-01" db="EMBL/GenBank/DDBJ databases">
        <title>High potential of lignocellulose degradation of a new Verrucomicrobia species.</title>
        <authorList>
            <person name="Wang Y."/>
            <person name="Shi Y."/>
            <person name="Qiu Z."/>
            <person name="Liu S."/>
            <person name="Yang H."/>
        </authorList>
    </citation>
    <scope>NUCLEOTIDE SEQUENCE [LARGE SCALE GENOMIC DNA]</scope>
    <source>
        <strain evidence="2 3">TSB47</strain>
    </source>
</reference>
<evidence type="ECO:0000313" key="2">
    <source>
        <dbReference type="EMBL" id="OAM91888.1"/>
    </source>
</evidence>
<organism evidence="2 3">
    <name type="scientific">Termitidicoccus mucosus</name>
    <dbReference type="NCBI Taxonomy" id="1184151"/>
    <lineage>
        <taxon>Bacteria</taxon>
        <taxon>Pseudomonadati</taxon>
        <taxon>Verrucomicrobiota</taxon>
        <taxon>Opitutia</taxon>
        <taxon>Opitutales</taxon>
        <taxon>Opitutaceae</taxon>
        <taxon>Termitidicoccus</taxon>
    </lineage>
</organism>
<dbReference type="STRING" id="1184151.AW736_26270"/>
<evidence type="ECO:0000313" key="3">
    <source>
        <dbReference type="Proteomes" id="UP000078486"/>
    </source>
</evidence>
<dbReference type="RefSeq" id="WP_068773254.1">
    <property type="nucleotide sequence ID" value="NZ_KV441849.1"/>
</dbReference>
<keyword evidence="3" id="KW-1185">Reference proteome</keyword>
<protein>
    <submittedName>
        <fullName evidence="2">Uncharacterized protein</fullName>
    </submittedName>
</protein>
<feature type="coiled-coil region" evidence="1">
    <location>
        <begin position="131"/>
        <end position="158"/>
    </location>
</feature>
<dbReference type="Proteomes" id="UP000078486">
    <property type="component" value="Unassembled WGS sequence"/>
</dbReference>
<keyword evidence="1" id="KW-0175">Coiled coil</keyword>
<accession>A0A178IQ59</accession>
<dbReference type="AlphaFoldDB" id="A0A178IQ59"/>
<comment type="caution">
    <text evidence="2">The sequence shown here is derived from an EMBL/GenBank/DDBJ whole genome shotgun (WGS) entry which is preliminary data.</text>
</comment>